<name>A0A225UX95_9STRA</name>
<reference evidence="4" key="1">
    <citation type="submission" date="2017-03" db="EMBL/GenBank/DDBJ databases">
        <title>Phytopthora megakarya and P. palmivora, two closely related causual agents of cacao black pod achieved similar genome size and gene model numbers by different mechanisms.</title>
        <authorList>
            <person name="Ali S."/>
            <person name="Shao J."/>
            <person name="Larry D.J."/>
            <person name="Kronmiller B."/>
            <person name="Shen D."/>
            <person name="Strem M.D."/>
            <person name="Melnick R.L."/>
            <person name="Guiltinan M.J."/>
            <person name="Tyler B.M."/>
            <person name="Meinhardt L.W."/>
            <person name="Bailey B.A."/>
        </authorList>
    </citation>
    <scope>NUCLEOTIDE SEQUENCE [LARGE SCALE GENOMIC DNA]</scope>
    <source>
        <strain evidence="4">zdho120</strain>
    </source>
</reference>
<comment type="caution">
    <text evidence="3">The sequence shown here is derived from an EMBL/GenBank/DDBJ whole genome shotgun (WGS) entry which is preliminary data.</text>
</comment>
<dbReference type="EMBL" id="NBNE01010312">
    <property type="protein sequence ID" value="OWY97561.1"/>
    <property type="molecule type" value="Genomic_DNA"/>
</dbReference>
<dbReference type="Pfam" id="PF21056">
    <property type="entry name" value="ZSWIM1-3_RNaseH-like"/>
    <property type="match status" value="1"/>
</dbReference>
<feature type="compositionally biased region" description="Basic and acidic residues" evidence="1">
    <location>
        <begin position="440"/>
        <end position="449"/>
    </location>
</feature>
<evidence type="ECO:0000313" key="3">
    <source>
        <dbReference type="EMBL" id="OWY97561.1"/>
    </source>
</evidence>
<organism evidence="3 4">
    <name type="scientific">Phytophthora megakarya</name>
    <dbReference type="NCBI Taxonomy" id="4795"/>
    <lineage>
        <taxon>Eukaryota</taxon>
        <taxon>Sar</taxon>
        <taxon>Stramenopiles</taxon>
        <taxon>Oomycota</taxon>
        <taxon>Peronosporomycetes</taxon>
        <taxon>Peronosporales</taxon>
        <taxon>Peronosporaceae</taxon>
        <taxon>Phytophthora</taxon>
    </lineage>
</organism>
<evidence type="ECO:0000259" key="2">
    <source>
        <dbReference type="Pfam" id="PF21056"/>
    </source>
</evidence>
<dbReference type="PANTHER" id="PTHR31569">
    <property type="entry name" value="SWIM-TYPE DOMAIN-CONTAINING PROTEIN"/>
    <property type="match status" value="1"/>
</dbReference>
<dbReference type="InterPro" id="IPR052579">
    <property type="entry name" value="Zinc_finger_SWIM"/>
</dbReference>
<proteinExistence type="predicted"/>
<feature type="region of interest" description="Disordered" evidence="1">
    <location>
        <begin position="391"/>
        <end position="449"/>
    </location>
</feature>
<sequence>MVQRHKAATEAGLNDAQRAFEVLDEFSGQNEGNVAQVLVDPETNIVRIATFQTARMKRFFMAFPEVVLVDSTHDTNANRYKLFSFVVHDVFGKTANKRITCGTYKGVVLESLGDNSSHEQYKRFLTYWDCSKDEWIVYLRGDVPYLTNNTNNRIESKWRKLKNVINGSFTMDQLLSTLITLQEYAAEQYLAEYHRVGSRPSRECPNTDYVVDIQADTARVESPISGRVHLVNVRVRRLDVYVRLRFHDDVAVAMQTRYVHAEYLQLRDSCFTFAVFRNKVEFSKSREQYRYRTKEKDLSGANMYIEAKALAEKIVDRMALQTTPTFKIALKWLEDFYNALSFGEVVDFADREASSFPGLSQVSSVGGASLSQLSFIGDILVRCDDRDADLGNTGAEEHGDNITSAISGGTKISESEPEIKIEDAHKLEVESPGQPGVEYDGLHRDTEFK</sequence>
<feature type="compositionally biased region" description="Basic and acidic residues" evidence="1">
    <location>
        <begin position="413"/>
        <end position="429"/>
    </location>
</feature>
<evidence type="ECO:0000256" key="1">
    <source>
        <dbReference type="SAM" id="MobiDB-lite"/>
    </source>
</evidence>
<evidence type="ECO:0000313" key="4">
    <source>
        <dbReference type="Proteomes" id="UP000198211"/>
    </source>
</evidence>
<feature type="domain" description="ZSWIM1/3 RNaseH-like" evidence="2">
    <location>
        <begin position="25"/>
        <end position="126"/>
    </location>
</feature>
<dbReference type="PANTHER" id="PTHR31569:SF4">
    <property type="entry name" value="SWIM-TYPE DOMAIN-CONTAINING PROTEIN"/>
    <property type="match status" value="1"/>
</dbReference>
<dbReference type="InterPro" id="IPR048324">
    <property type="entry name" value="ZSWIM1-3_RNaseH-like"/>
</dbReference>
<protein>
    <recommendedName>
        <fullName evidence="2">ZSWIM1/3 RNaseH-like domain-containing protein</fullName>
    </recommendedName>
</protein>
<keyword evidence="4" id="KW-1185">Reference proteome</keyword>
<dbReference type="AlphaFoldDB" id="A0A225UX95"/>
<feature type="compositionally biased region" description="Basic and acidic residues" evidence="1">
    <location>
        <begin position="391"/>
        <end position="400"/>
    </location>
</feature>
<accession>A0A225UX95</accession>
<feature type="non-terminal residue" evidence="3">
    <location>
        <position position="1"/>
    </location>
</feature>
<dbReference type="Proteomes" id="UP000198211">
    <property type="component" value="Unassembled WGS sequence"/>
</dbReference>
<gene>
    <name evidence="3" type="ORF">PHMEG_00031880</name>
</gene>